<name>A0A8J5MI35_9STRA</name>
<dbReference type="GO" id="GO:0006620">
    <property type="term" value="P:post-translational protein targeting to endoplasmic reticulum membrane"/>
    <property type="evidence" value="ECO:0007669"/>
    <property type="project" value="TreeGrafter"/>
</dbReference>
<sequence>MLEYDNSAFYYFSVSLCALYVVPVTFLSLRRILYGVFLKDRLLDKSHVRCERELRKVKQLQAEKTAFRNVFSLPFVLNLLVLAAVWYALVRMTFLLKDDSEIKSFDPFAILGIAAGATEREIKRAYRKMSLLYHPDKNQGDAVAEQKFMLVAKAYEALTDEVAKANYEKFGNPDGRQALQLSIGLPTFLLDPANHNLVLFLYLIILVVAIPSCVALWYSHSKKYGDSMIMYDTYGFYNFAMSQHSHPRMLPEILAGSAEFREIPRRSSDDSELGALFKKFKQSDMMAKPKYNHPAITKANLLLHAHFLREKLSPTLQGDLNMMLKKAIQLVDGMLEISVMKSWLQTTLNLMEMQQFLTQGLWFKDPPFLQLPHLTEAEVKHIVTGKNAVRSMHQYLAMEPEERKGLSGLSEEDRQEVTTVLDMMPHMELQISIGVEDEEFIAEGDIMTVTVKLTRKNVKEGDTCDLVYAPRFPYPKMERWYCIVGDVKMNHLHAFAKMTSQERVVEQKLQLQAPPKAGTYQLDIFVKSDSYVGMDLRAVAKFNVAPAATLPVYKPHPEDLELDNEPTLFEQVMNAADSSDSEEEDEDLEQEQEEAEKEAEESKKDK</sequence>
<evidence type="ECO:0000313" key="11">
    <source>
        <dbReference type="Proteomes" id="UP000709295"/>
    </source>
</evidence>
<dbReference type="InterPro" id="IPR018253">
    <property type="entry name" value="DnaJ_domain_CS"/>
</dbReference>
<accession>A0A8J5MI35</accession>
<keyword evidence="5 8" id="KW-1133">Transmembrane helix</keyword>
<dbReference type="EMBL" id="JAENGY010000040">
    <property type="protein sequence ID" value="KAG6976129.1"/>
    <property type="molecule type" value="Genomic_DNA"/>
</dbReference>
<feature type="region of interest" description="Disordered" evidence="7">
    <location>
        <begin position="573"/>
        <end position="606"/>
    </location>
</feature>
<dbReference type="SMART" id="SM00271">
    <property type="entry name" value="DnaJ"/>
    <property type="match status" value="1"/>
</dbReference>
<dbReference type="PANTHER" id="PTHR24075">
    <property type="entry name" value="SEC63 DOMAIN-CONTAINING"/>
    <property type="match status" value="1"/>
</dbReference>
<keyword evidence="11" id="KW-1185">Reference proteome</keyword>
<dbReference type="Proteomes" id="UP000709295">
    <property type="component" value="Unassembled WGS sequence"/>
</dbReference>
<comment type="caution">
    <text evidence="10">The sequence shown here is derived from an EMBL/GenBank/DDBJ whole genome shotgun (WGS) entry which is preliminary data.</text>
</comment>
<evidence type="ECO:0000256" key="5">
    <source>
        <dbReference type="ARBA" id="ARBA00022989"/>
    </source>
</evidence>
<dbReference type="FunFam" id="1.10.3380.10:FF:000018">
    <property type="entry name" value="Translocation protein sec63"/>
    <property type="match status" value="1"/>
</dbReference>
<feature type="domain" description="J" evidence="9">
    <location>
        <begin position="106"/>
        <end position="171"/>
    </location>
</feature>
<evidence type="ECO:0000256" key="7">
    <source>
        <dbReference type="SAM" id="MobiDB-lite"/>
    </source>
</evidence>
<evidence type="ECO:0000256" key="8">
    <source>
        <dbReference type="SAM" id="Phobius"/>
    </source>
</evidence>
<dbReference type="PANTHER" id="PTHR24075:SF0">
    <property type="entry name" value="TRANSLOCATION PROTEIN SEC63 HOMOLOG"/>
    <property type="match status" value="1"/>
</dbReference>
<evidence type="ECO:0000256" key="1">
    <source>
        <dbReference type="ARBA" id="ARBA00004141"/>
    </source>
</evidence>
<proteinExistence type="predicted"/>
<feature type="transmembrane region" description="Helical" evidence="8">
    <location>
        <begin position="66"/>
        <end position="89"/>
    </location>
</feature>
<gene>
    <name evidence="10" type="ORF">JG688_00001691</name>
</gene>
<dbReference type="AlphaFoldDB" id="A0A8J5MI35"/>
<evidence type="ECO:0000313" key="10">
    <source>
        <dbReference type="EMBL" id="KAG6976129.1"/>
    </source>
</evidence>
<comment type="subcellular location">
    <subcellularLocation>
        <location evidence="1">Membrane</location>
        <topology evidence="1">Multi-pass membrane protein</topology>
    </subcellularLocation>
</comment>
<feature type="transmembrane region" description="Helical" evidence="8">
    <location>
        <begin position="12"/>
        <end position="33"/>
    </location>
</feature>
<evidence type="ECO:0000259" key="9">
    <source>
        <dbReference type="PROSITE" id="PS50076"/>
    </source>
</evidence>
<feature type="compositionally biased region" description="Acidic residues" evidence="7">
    <location>
        <begin position="579"/>
        <end position="599"/>
    </location>
</feature>
<dbReference type="GO" id="GO:0003723">
    <property type="term" value="F:RNA binding"/>
    <property type="evidence" value="ECO:0007669"/>
    <property type="project" value="TreeGrafter"/>
</dbReference>
<keyword evidence="2" id="KW-0813">Transport</keyword>
<dbReference type="Pfam" id="PF02889">
    <property type="entry name" value="Sec63"/>
    <property type="match status" value="1"/>
</dbReference>
<evidence type="ECO:0000256" key="2">
    <source>
        <dbReference type="ARBA" id="ARBA00022448"/>
    </source>
</evidence>
<dbReference type="InterPro" id="IPR001623">
    <property type="entry name" value="DnaJ_domain"/>
</dbReference>
<protein>
    <recommendedName>
        <fullName evidence="9">J domain-containing protein</fullName>
    </recommendedName>
</protein>
<dbReference type="SMART" id="SM00973">
    <property type="entry name" value="Sec63"/>
    <property type="match status" value="1"/>
</dbReference>
<evidence type="ECO:0000256" key="4">
    <source>
        <dbReference type="ARBA" id="ARBA00022927"/>
    </source>
</evidence>
<feature type="transmembrane region" description="Helical" evidence="8">
    <location>
        <begin position="197"/>
        <end position="218"/>
    </location>
</feature>
<dbReference type="CDD" id="cd06257">
    <property type="entry name" value="DnaJ"/>
    <property type="match status" value="1"/>
</dbReference>
<dbReference type="GO" id="GO:0031207">
    <property type="term" value="C:Sec62/Sec63 complex"/>
    <property type="evidence" value="ECO:0007669"/>
    <property type="project" value="TreeGrafter"/>
</dbReference>
<keyword evidence="4" id="KW-0653">Protein transport</keyword>
<dbReference type="PROSITE" id="PS50076">
    <property type="entry name" value="DNAJ_2"/>
    <property type="match status" value="1"/>
</dbReference>
<dbReference type="PROSITE" id="PS00636">
    <property type="entry name" value="DNAJ_1"/>
    <property type="match status" value="1"/>
</dbReference>
<dbReference type="GO" id="GO:0006614">
    <property type="term" value="P:SRP-dependent cotranslational protein targeting to membrane"/>
    <property type="evidence" value="ECO:0007669"/>
    <property type="project" value="TreeGrafter"/>
</dbReference>
<dbReference type="GO" id="GO:0008320">
    <property type="term" value="F:protein transmembrane transporter activity"/>
    <property type="evidence" value="ECO:0007669"/>
    <property type="project" value="TreeGrafter"/>
</dbReference>
<reference evidence="10" key="1">
    <citation type="submission" date="2021-01" db="EMBL/GenBank/DDBJ databases">
        <title>Phytophthora aleatoria, a newly-described species from Pinus radiata is distinct from Phytophthora cactorum isolates based on comparative genomics.</title>
        <authorList>
            <person name="Mcdougal R."/>
            <person name="Panda P."/>
            <person name="Williams N."/>
            <person name="Studholme D.J."/>
        </authorList>
    </citation>
    <scope>NUCLEOTIDE SEQUENCE</scope>
    <source>
        <strain evidence="10">NZFS 4037</strain>
    </source>
</reference>
<organism evidence="10 11">
    <name type="scientific">Phytophthora aleatoria</name>
    <dbReference type="NCBI Taxonomy" id="2496075"/>
    <lineage>
        <taxon>Eukaryota</taxon>
        <taxon>Sar</taxon>
        <taxon>Stramenopiles</taxon>
        <taxon>Oomycota</taxon>
        <taxon>Peronosporomycetes</taxon>
        <taxon>Peronosporales</taxon>
        <taxon>Peronosporaceae</taxon>
        <taxon>Phytophthora</taxon>
    </lineage>
</organism>
<dbReference type="FunFam" id="2.60.40.150:FF:000234">
    <property type="entry name" value="Translocation protein sec63"/>
    <property type="match status" value="1"/>
</dbReference>
<evidence type="ECO:0000256" key="6">
    <source>
        <dbReference type="ARBA" id="ARBA00023136"/>
    </source>
</evidence>
<dbReference type="InterPro" id="IPR004179">
    <property type="entry name" value="Sec63-dom"/>
</dbReference>
<dbReference type="FunFam" id="1.10.287.110:FF:000038">
    <property type="entry name" value="DnaJ protein ERDJ2A"/>
    <property type="match status" value="1"/>
</dbReference>
<dbReference type="Pfam" id="PF00226">
    <property type="entry name" value="DnaJ"/>
    <property type="match status" value="1"/>
</dbReference>
<evidence type="ECO:0000256" key="3">
    <source>
        <dbReference type="ARBA" id="ARBA00022692"/>
    </source>
</evidence>
<keyword evidence="6 8" id="KW-0472">Membrane</keyword>
<keyword evidence="3 8" id="KW-0812">Transmembrane</keyword>